<dbReference type="AlphaFoldDB" id="A0ABD2MY71"/>
<reference evidence="2 3" key="1">
    <citation type="journal article" date="2021" name="BMC Biol.">
        <title>Horizontally acquired antibacterial genes associated with adaptive radiation of ladybird beetles.</title>
        <authorList>
            <person name="Li H.S."/>
            <person name="Tang X.F."/>
            <person name="Huang Y.H."/>
            <person name="Xu Z.Y."/>
            <person name="Chen M.L."/>
            <person name="Du X.Y."/>
            <person name="Qiu B.Y."/>
            <person name="Chen P.T."/>
            <person name="Zhang W."/>
            <person name="Slipinski A."/>
            <person name="Escalona H.E."/>
            <person name="Waterhouse R.M."/>
            <person name="Zwick A."/>
            <person name="Pang H."/>
        </authorList>
    </citation>
    <scope>NUCLEOTIDE SEQUENCE [LARGE SCALE GENOMIC DNA]</scope>
    <source>
        <strain evidence="2">SYSU2018</strain>
    </source>
</reference>
<dbReference type="EMBL" id="JABFTP020000042">
    <property type="protein sequence ID" value="KAL3271121.1"/>
    <property type="molecule type" value="Genomic_DNA"/>
</dbReference>
<feature type="signal peptide" evidence="1">
    <location>
        <begin position="1"/>
        <end position="19"/>
    </location>
</feature>
<dbReference type="Proteomes" id="UP001516400">
    <property type="component" value="Unassembled WGS sequence"/>
</dbReference>
<feature type="chain" id="PRO_5044893603" evidence="1">
    <location>
        <begin position="20"/>
        <end position="87"/>
    </location>
</feature>
<keyword evidence="3" id="KW-1185">Reference proteome</keyword>
<evidence type="ECO:0000313" key="3">
    <source>
        <dbReference type="Proteomes" id="UP001516400"/>
    </source>
</evidence>
<protein>
    <submittedName>
        <fullName evidence="2">Uncharacterized protein</fullName>
    </submittedName>
</protein>
<proteinExistence type="predicted"/>
<evidence type="ECO:0000313" key="2">
    <source>
        <dbReference type="EMBL" id="KAL3271121.1"/>
    </source>
</evidence>
<organism evidence="2 3">
    <name type="scientific">Cryptolaemus montrouzieri</name>
    <dbReference type="NCBI Taxonomy" id="559131"/>
    <lineage>
        <taxon>Eukaryota</taxon>
        <taxon>Metazoa</taxon>
        <taxon>Ecdysozoa</taxon>
        <taxon>Arthropoda</taxon>
        <taxon>Hexapoda</taxon>
        <taxon>Insecta</taxon>
        <taxon>Pterygota</taxon>
        <taxon>Neoptera</taxon>
        <taxon>Endopterygota</taxon>
        <taxon>Coleoptera</taxon>
        <taxon>Polyphaga</taxon>
        <taxon>Cucujiformia</taxon>
        <taxon>Coccinelloidea</taxon>
        <taxon>Coccinellidae</taxon>
        <taxon>Scymninae</taxon>
        <taxon>Scymnini</taxon>
        <taxon>Cryptolaemus</taxon>
    </lineage>
</organism>
<comment type="caution">
    <text evidence="2">The sequence shown here is derived from an EMBL/GenBank/DDBJ whole genome shotgun (WGS) entry which is preliminary data.</text>
</comment>
<sequence>MYQFGGFVLCLIFLQGCVGHPTIYRYNDEKNLEPALVPVSSTVIPLDAYQVGYGLNVRGGKKKAREYPPETLITVKTKMKIQDKETF</sequence>
<evidence type="ECO:0000256" key="1">
    <source>
        <dbReference type="SAM" id="SignalP"/>
    </source>
</evidence>
<gene>
    <name evidence="2" type="ORF">HHI36_021616</name>
</gene>
<accession>A0ABD2MY71</accession>
<name>A0ABD2MY71_9CUCU</name>
<keyword evidence="1" id="KW-0732">Signal</keyword>